<dbReference type="Pfam" id="PF07454">
    <property type="entry name" value="SpoIIP"/>
    <property type="match status" value="1"/>
</dbReference>
<dbReference type="InterPro" id="IPR010897">
    <property type="entry name" value="Spore_II_P"/>
</dbReference>
<evidence type="ECO:0000256" key="1">
    <source>
        <dbReference type="SAM" id="Phobius"/>
    </source>
</evidence>
<dbReference type="SUPFAM" id="SSF53187">
    <property type="entry name" value="Zn-dependent exopeptidases"/>
    <property type="match status" value="1"/>
</dbReference>
<dbReference type="KEGG" id="axl:AXY_10940"/>
<name>K0J3S0_AMPXN</name>
<evidence type="ECO:0000313" key="2">
    <source>
        <dbReference type="EMBL" id="BAM47226.1"/>
    </source>
</evidence>
<dbReference type="Proteomes" id="UP000006294">
    <property type="component" value="Chromosome"/>
</dbReference>
<evidence type="ECO:0000313" key="3">
    <source>
        <dbReference type="Proteomes" id="UP000006294"/>
    </source>
</evidence>
<dbReference type="HOGENOM" id="CLU_040895_3_0_9"/>
<dbReference type="AlphaFoldDB" id="K0J3S0"/>
<dbReference type="PATRIC" id="fig|698758.3.peg.1090"/>
<keyword evidence="1" id="KW-0472">Membrane</keyword>
<dbReference type="EMBL" id="AP012050">
    <property type="protein sequence ID" value="BAM47226.1"/>
    <property type="molecule type" value="Genomic_DNA"/>
</dbReference>
<gene>
    <name evidence="2" type="primary">spoIIP</name>
    <name evidence="2" type="ordered locus">AXY_10940</name>
</gene>
<feature type="transmembrane region" description="Helical" evidence="1">
    <location>
        <begin position="20"/>
        <end position="42"/>
    </location>
</feature>
<reference evidence="2 3" key="1">
    <citation type="submission" date="2011-01" db="EMBL/GenBank/DDBJ databases">
        <title>Whole genome sequence of Amphibacillus xylinus NBRC 15112.</title>
        <authorList>
            <person name="Nakazawa H."/>
            <person name="Katano Y."/>
            <person name="Nakamura S."/>
            <person name="Sasagawa M."/>
            <person name="Fukada J."/>
            <person name="Arai T."/>
            <person name="Sasakura N."/>
            <person name="Mochizuki D."/>
            <person name="Hosoyama A."/>
            <person name="Harada K."/>
            <person name="Horikawa H."/>
            <person name="Kato Y."/>
            <person name="Harada T."/>
            <person name="Sasaki K."/>
            <person name="Sekiguchi M."/>
            <person name="Hodoyama M."/>
            <person name="Nishiko R."/>
            <person name="Narita H."/>
            <person name="Hanamaki A."/>
            <person name="Hata C."/>
            <person name="Konno Y."/>
            <person name="Niimura Y."/>
            <person name="Yamazaki S."/>
            <person name="Fujita N."/>
        </authorList>
    </citation>
    <scope>NUCLEOTIDE SEQUENCE [LARGE SCALE GENOMIC DNA]</scope>
    <source>
        <strain evidence="3">ATCC 51415 / DSM 6626 / JCM 7361 / LMG 17667 / NBRC 15112 / Ep01</strain>
    </source>
</reference>
<protein>
    <submittedName>
        <fullName evidence="2">Stage II sporulation protein P</fullName>
    </submittedName>
</protein>
<organism evidence="2 3">
    <name type="scientific">Amphibacillus xylanus (strain ATCC 51415 / DSM 6626 / JCM 7361 / LMG 17667 / NBRC 15112 / Ep01)</name>
    <dbReference type="NCBI Taxonomy" id="698758"/>
    <lineage>
        <taxon>Bacteria</taxon>
        <taxon>Bacillati</taxon>
        <taxon>Bacillota</taxon>
        <taxon>Bacilli</taxon>
        <taxon>Bacillales</taxon>
        <taxon>Bacillaceae</taxon>
        <taxon>Amphibacillus</taxon>
    </lineage>
</organism>
<dbReference type="NCBIfam" id="TIGR02867">
    <property type="entry name" value="spore_II_P"/>
    <property type="match status" value="1"/>
</dbReference>
<keyword evidence="1" id="KW-1133">Transmembrane helix</keyword>
<keyword evidence="3" id="KW-1185">Reference proteome</keyword>
<dbReference type="RefSeq" id="WP_015009831.1">
    <property type="nucleotide sequence ID" value="NC_018704.1"/>
</dbReference>
<dbReference type="OrthoDB" id="1633470at2"/>
<dbReference type="eggNOG" id="COG0860">
    <property type="taxonomic scope" value="Bacteria"/>
</dbReference>
<accession>K0J3S0</accession>
<keyword evidence="1" id="KW-0812">Transmembrane</keyword>
<proteinExistence type="predicted"/>
<sequence>MSKKPLMQTKYAVPIFVKLLFYWILVGFIVFSIIGAIASLPIGKKTNQSFILSGSENVSTDFYLTLLSSEFRTLKSFDQSEIQKFSVSDFILQLTTQLNRTDIRTLFGNEIPGFYPYQNRIIIGQANTNYSNLPIESSPPLEVVLEDHNVIDPPKDDQDMPGHQDQTTEPAVMIYNTHNRESFLPHLDNVTDPNQAFHSEVNVTLVSQHLNKALAKHGIGSIVDQTDFTQVLHDKGWEYWQSYQASREVVKTVVAQNEKINYLFDIHRDSRRKDDTTVTINGEAYAQVFFVIGADYEGNQKNIDLARTLHENLEQNYPGLSRGVAEMGGAGRNGVYNQDLSENAILIEFGGVDSTLDELYRTAEALAEVFADYYWEAEAVAKN</sequence>
<dbReference type="STRING" id="698758.AXY_10940"/>